<dbReference type="Proteomes" id="UP000305888">
    <property type="component" value="Chromosome"/>
</dbReference>
<evidence type="ECO:0000313" key="3">
    <source>
        <dbReference type="Proteomes" id="UP000305888"/>
    </source>
</evidence>
<dbReference type="InterPro" id="IPR011721">
    <property type="entry name" value="CHP02096"/>
</dbReference>
<feature type="domain" description="SnoaL-like" evidence="1">
    <location>
        <begin position="8"/>
        <end position="119"/>
    </location>
</feature>
<protein>
    <submittedName>
        <fullName evidence="2">Isopropylmalate/homocitrate/citramalate synthase</fullName>
    </submittedName>
</protein>
<evidence type="ECO:0000259" key="1">
    <source>
        <dbReference type="Pfam" id="PF12680"/>
    </source>
</evidence>
<dbReference type="Pfam" id="PF12680">
    <property type="entry name" value="SnoaL_2"/>
    <property type="match status" value="1"/>
</dbReference>
<dbReference type="Gene3D" id="3.10.450.50">
    <property type="match status" value="1"/>
</dbReference>
<sequence>MTETETLVRRYYDAFNAGDTEAMLDCLSEDVRHDVNQGPTRLGKPAFAEFCAHMAKCYRETLTDMVFLFDASGTRAAAEFVVNGTYLATDPGLPEAAGQTYRLPAGAFLAVDQGRITRVTTFYNLPEWERQVLG</sequence>
<organism evidence="2 3">
    <name type="scientific">Paroceanicella profunda</name>
    <dbReference type="NCBI Taxonomy" id="2579971"/>
    <lineage>
        <taxon>Bacteria</taxon>
        <taxon>Pseudomonadati</taxon>
        <taxon>Pseudomonadota</taxon>
        <taxon>Alphaproteobacteria</taxon>
        <taxon>Rhodobacterales</taxon>
        <taxon>Paracoccaceae</taxon>
        <taxon>Paroceanicella</taxon>
    </lineage>
</organism>
<reference evidence="2 3" key="1">
    <citation type="submission" date="2019-06" db="EMBL/GenBank/DDBJ databases">
        <title>Genome sequence of Rhodobacteraceae bacterium D4M1.</title>
        <authorList>
            <person name="Cao J."/>
        </authorList>
    </citation>
    <scope>NUCLEOTIDE SEQUENCE [LARGE SCALE GENOMIC DNA]</scope>
    <source>
        <strain evidence="2 3">D4M1</strain>
    </source>
</reference>
<dbReference type="NCBIfam" id="TIGR02096">
    <property type="entry name" value="ketosteroid isomerase-related protein"/>
    <property type="match status" value="1"/>
</dbReference>
<keyword evidence="3" id="KW-1185">Reference proteome</keyword>
<dbReference type="InterPro" id="IPR032710">
    <property type="entry name" value="NTF2-like_dom_sf"/>
</dbReference>
<proteinExistence type="predicted"/>
<dbReference type="RefSeq" id="WP_138577262.1">
    <property type="nucleotide sequence ID" value="NZ_CP040818.1"/>
</dbReference>
<gene>
    <name evidence="2" type="ORF">FDP22_00665</name>
</gene>
<dbReference type="KEGG" id="ppru:FDP22_00665"/>
<evidence type="ECO:0000313" key="2">
    <source>
        <dbReference type="EMBL" id="QDL90432.1"/>
    </source>
</evidence>
<dbReference type="OrthoDB" id="582835at2"/>
<dbReference type="EMBL" id="CP040818">
    <property type="protein sequence ID" value="QDL90432.1"/>
    <property type="molecule type" value="Genomic_DNA"/>
</dbReference>
<dbReference type="InterPro" id="IPR037401">
    <property type="entry name" value="SnoaL-like"/>
</dbReference>
<dbReference type="SUPFAM" id="SSF54427">
    <property type="entry name" value="NTF2-like"/>
    <property type="match status" value="1"/>
</dbReference>
<dbReference type="AlphaFoldDB" id="A0A5B8FVR8"/>
<name>A0A5B8FVR8_9RHOB</name>
<accession>A0A5B8FVR8</accession>